<dbReference type="SMART" id="SM00739">
    <property type="entry name" value="KOW"/>
    <property type="match status" value="5"/>
</dbReference>
<dbReference type="InterPro" id="IPR041973">
    <property type="entry name" value="KOW_Spt5_1"/>
</dbReference>
<feature type="domain" description="NusG-like N-terminal" evidence="6">
    <location>
        <begin position="156"/>
        <end position="242"/>
    </location>
</feature>
<dbReference type="Gene3D" id="3.30.70.940">
    <property type="entry name" value="NusG, N-terminal domain"/>
    <property type="match status" value="1"/>
</dbReference>
<dbReference type="CDD" id="cd06081">
    <property type="entry name" value="KOW_Spt5_1"/>
    <property type="match status" value="1"/>
</dbReference>
<feature type="domain" description="KOW" evidence="7">
    <location>
        <begin position="640"/>
        <end position="667"/>
    </location>
</feature>
<comment type="caution">
    <text evidence="8">The sequence shown here is derived from an EMBL/GenBank/DDBJ whole genome shotgun (WGS) entry which is preliminary data.</text>
</comment>
<feature type="domain" description="KOW" evidence="7">
    <location>
        <begin position="366"/>
        <end position="393"/>
    </location>
</feature>
<evidence type="ECO:0000313" key="9">
    <source>
        <dbReference type="Proteomes" id="UP001630127"/>
    </source>
</evidence>
<feature type="compositionally biased region" description="Basic and acidic residues" evidence="5">
    <location>
        <begin position="1"/>
        <end position="25"/>
    </location>
</feature>
<dbReference type="CDD" id="cd09888">
    <property type="entry name" value="NGN_Euk"/>
    <property type="match status" value="1"/>
</dbReference>
<evidence type="ECO:0000313" key="8">
    <source>
        <dbReference type="EMBL" id="KAL3520615.1"/>
    </source>
</evidence>
<evidence type="ECO:0000259" key="6">
    <source>
        <dbReference type="SMART" id="SM00738"/>
    </source>
</evidence>
<dbReference type="InterPro" id="IPR022581">
    <property type="entry name" value="Spt5_N"/>
</dbReference>
<dbReference type="InterPro" id="IPR036735">
    <property type="entry name" value="NGN_dom_sf"/>
</dbReference>
<dbReference type="SMART" id="SM00738">
    <property type="entry name" value="NGN"/>
    <property type="match status" value="1"/>
</dbReference>
<keyword evidence="9" id="KW-1185">Reference proteome</keyword>
<dbReference type="Pfam" id="PF11942">
    <property type="entry name" value="Spt5_N"/>
    <property type="match status" value="1"/>
</dbReference>
<dbReference type="CDD" id="cd06083">
    <property type="entry name" value="KOW_Spt5_3"/>
    <property type="match status" value="1"/>
</dbReference>
<feature type="domain" description="KOW" evidence="7">
    <location>
        <begin position="543"/>
        <end position="570"/>
    </location>
</feature>
<dbReference type="Pfam" id="PF23284">
    <property type="entry name" value="KOW2_Spt5"/>
    <property type="match status" value="1"/>
</dbReference>
<keyword evidence="4" id="KW-0539">Nucleus</keyword>
<evidence type="ECO:0000256" key="3">
    <source>
        <dbReference type="ARBA" id="ARBA00023163"/>
    </source>
</evidence>
<organism evidence="8 9">
    <name type="scientific">Cinchona calisaya</name>
    <dbReference type="NCBI Taxonomy" id="153742"/>
    <lineage>
        <taxon>Eukaryota</taxon>
        <taxon>Viridiplantae</taxon>
        <taxon>Streptophyta</taxon>
        <taxon>Embryophyta</taxon>
        <taxon>Tracheophyta</taxon>
        <taxon>Spermatophyta</taxon>
        <taxon>Magnoliopsida</taxon>
        <taxon>eudicotyledons</taxon>
        <taxon>Gunneridae</taxon>
        <taxon>Pentapetalae</taxon>
        <taxon>asterids</taxon>
        <taxon>lamiids</taxon>
        <taxon>Gentianales</taxon>
        <taxon>Rubiaceae</taxon>
        <taxon>Cinchonoideae</taxon>
        <taxon>Cinchoneae</taxon>
        <taxon>Cinchona</taxon>
    </lineage>
</organism>
<dbReference type="CDD" id="cd06082">
    <property type="entry name" value="KOW_Spt5_2"/>
    <property type="match status" value="1"/>
</dbReference>
<dbReference type="PANTHER" id="PTHR11125:SF7">
    <property type="entry name" value="TRANSCRIPTION ELONGATION FACTOR SPT5"/>
    <property type="match status" value="1"/>
</dbReference>
<dbReference type="InterPro" id="IPR041976">
    <property type="entry name" value="KOW_Spt5_3"/>
</dbReference>
<evidence type="ECO:0000256" key="1">
    <source>
        <dbReference type="ARBA" id="ARBA00004123"/>
    </source>
</evidence>
<protein>
    <recommendedName>
        <fullName evidence="10">Transcription elongation factor SPT5</fullName>
    </recommendedName>
</protein>
<evidence type="ECO:0000256" key="4">
    <source>
        <dbReference type="ARBA" id="ARBA00023242"/>
    </source>
</evidence>
<feature type="compositionally biased region" description="Acidic residues" evidence="5">
    <location>
        <begin position="67"/>
        <end position="86"/>
    </location>
</feature>
<dbReference type="InterPro" id="IPR005825">
    <property type="entry name" value="Ribosomal_uL24_CS"/>
</dbReference>
<comment type="similarity">
    <text evidence="2">Belongs to the SPT5 family.</text>
</comment>
<dbReference type="InterPro" id="IPR006645">
    <property type="entry name" value="NGN-like_dom"/>
</dbReference>
<gene>
    <name evidence="8" type="ORF">ACH5RR_018764</name>
</gene>
<dbReference type="PANTHER" id="PTHR11125">
    <property type="entry name" value="SUPPRESSOR OF TY 5"/>
    <property type="match status" value="1"/>
</dbReference>
<evidence type="ECO:0000256" key="5">
    <source>
        <dbReference type="SAM" id="MobiDB-lite"/>
    </source>
</evidence>
<feature type="domain" description="KOW" evidence="7">
    <location>
        <begin position="418"/>
        <end position="445"/>
    </location>
</feature>
<dbReference type="InterPro" id="IPR039385">
    <property type="entry name" value="NGN_Euk"/>
</dbReference>
<dbReference type="Pfam" id="PF23042">
    <property type="entry name" value="KOW1_SPT5"/>
    <property type="match status" value="1"/>
</dbReference>
<comment type="subcellular location">
    <subcellularLocation>
        <location evidence="1">Nucleus</location>
    </subcellularLocation>
</comment>
<evidence type="ECO:0000256" key="2">
    <source>
        <dbReference type="ARBA" id="ARBA00006956"/>
    </source>
</evidence>
<proteinExistence type="inferred from homology"/>
<dbReference type="InterPro" id="IPR041977">
    <property type="entry name" value="KOW_Spt5_4"/>
</dbReference>
<dbReference type="InterPro" id="IPR005824">
    <property type="entry name" value="KOW"/>
</dbReference>
<dbReference type="CDD" id="cd06084">
    <property type="entry name" value="KOW_Spt5_4"/>
    <property type="match status" value="1"/>
</dbReference>
<evidence type="ECO:0008006" key="10">
    <source>
        <dbReference type="Google" id="ProtNLM"/>
    </source>
</evidence>
<dbReference type="InterPro" id="IPR041975">
    <property type="entry name" value="KOW_Spt5_2"/>
</dbReference>
<accession>A0ABD2ZQI9</accession>
<dbReference type="InterPro" id="IPR014722">
    <property type="entry name" value="Rib_uL2_dom2"/>
</dbReference>
<dbReference type="GO" id="GO:0005634">
    <property type="term" value="C:nucleus"/>
    <property type="evidence" value="ECO:0007669"/>
    <property type="project" value="UniProtKB-SubCell"/>
</dbReference>
<dbReference type="InterPro" id="IPR039659">
    <property type="entry name" value="SPT5"/>
</dbReference>
<evidence type="ECO:0000259" key="7">
    <source>
        <dbReference type="SMART" id="SM00739"/>
    </source>
</evidence>
<dbReference type="Pfam" id="PF23037">
    <property type="entry name" value="KOWx_SPT5"/>
    <property type="match status" value="1"/>
</dbReference>
<dbReference type="Pfam" id="PF03439">
    <property type="entry name" value="Spt5-NGN"/>
    <property type="match status" value="1"/>
</dbReference>
<dbReference type="InterPro" id="IPR005100">
    <property type="entry name" value="NGN-domain"/>
</dbReference>
<dbReference type="EMBL" id="JBJUIK010000008">
    <property type="protein sequence ID" value="KAL3520615.1"/>
    <property type="molecule type" value="Genomic_DNA"/>
</dbReference>
<dbReference type="InterPro" id="IPR057936">
    <property type="entry name" value="KOWx_Spt5"/>
</dbReference>
<dbReference type="InterPro" id="IPR008991">
    <property type="entry name" value="Translation_prot_SH3-like_sf"/>
</dbReference>
<dbReference type="SUPFAM" id="SSF50104">
    <property type="entry name" value="Translation proteins SH3-like domain"/>
    <property type="match status" value="1"/>
</dbReference>
<dbReference type="Gene3D" id="2.30.30.30">
    <property type="match status" value="4"/>
</dbReference>
<name>A0ABD2ZQI9_9GENT</name>
<feature type="domain" description="KOW" evidence="7">
    <location>
        <begin position="247"/>
        <end position="274"/>
    </location>
</feature>
<reference evidence="8 9" key="1">
    <citation type="submission" date="2024-11" db="EMBL/GenBank/DDBJ databases">
        <title>A near-complete genome assembly of Cinchona calisaya.</title>
        <authorList>
            <person name="Lian D.C."/>
            <person name="Zhao X.W."/>
            <person name="Wei L."/>
        </authorList>
    </citation>
    <scope>NUCLEOTIDE SEQUENCE [LARGE SCALE GENOMIC DNA]</scope>
    <source>
        <tissue evidence="8">Nenye</tissue>
    </source>
</reference>
<dbReference type="CDD" id="cd06085">
    <property type="entry name" value="KOW_Spt5_5"/>
    <property type="match status" value="1"/>
</dbReference>
<feature type="compositionally biased region" description="Acidic residues" evidence="5">
    <location>
        <begin position="34"/>
        <end position="47"/>
    </location>
</feature>
<dbReference type="Pfam" id="PF23291">
    <property type="entry name" value="KOW4_SPT5"/>
    <property type="match status" value="1"/>
</dbReference>
<dbReference type="Pfam" id="PF23290">
    <property type="entry name" value="KOW5_SPT5"/>
    <property type="match status" value="1"/>
</dbReference>
<feature type="region of interest" description="Disordered" evidence="5">
    <location>
        <begin position="1"/>
        <end position="86"/>
    </location>
</feature>
<dbReference type="InterPro" id="IPR041978">
    <property type="entry name" value="KOW_Spt5_5"/>
</dbReference>
<dbReference type="AlphaFoldDB" id="A0ABD2ZQI9"/>
<keyword evidence="3" id="KW-0804">Transcription</keyword>
<dbReference type="Proteomes" id="UP001630127">
    <property type="component" value="Unassembled WGS sequence"/>
</dbReference>
<dbReference type="PROSITE" id="PS01108">
    <property type="entry name" value="RIBOSOMAL_L24"/>
    <property type="match status" value="2"/>
</dbReference>
<sequence>MGRGPGEEGKEKFERREHDEYDDGKKKKRRRSEPDDDDEEEELEEESEYRVGKRRAKRSSALQFFDMEAEVDDEEEDQDDEEADDDFIEDGGVDILDKDDGRQTHYHPLLNFEDHEEEDFEALERRFQERYSKRDEECDEEPTEVEQQALLPSIRDPKLWRVICVNGRERDVALCLMKRYIDKGSHLQIRSAVALDHIKNCIYVEADKEAYVREACKGLHNINAKHISLVPLKEMTAVLSVKPKAVHLYRGAWVRMKKGLYKGDLAKVVGVDNVRRKVAVKLFPQNDLQALANKLDDRGVSKKDDFYSALRSKDGFLLKEVSSSSVNAHCIQPTFDELENFLHTDQIGDADMAILCSLSINEKKGKYFKGDRVIVVKGDLKNLKGWVDKVEEDNIYIKPDAEYHLESIAVSNKELCKYFEPGNHVKIIAGAAEGTTGFVVSLEGHVVNIVSDTSKQLLHVFADNVVEFSEVKTGVNRIGDYEVHNLVLLDDMSFGVIIHIDNETFQVLKGVPGKPVVAMVRPREIRCKLDRIKCGTKDQLNCPLSVNDPVKVVDGQWRGKTGRIVYIYRGYLFIHDPLRPEHAGFMCAKSQSCILVAGVSQATTNRNGEDPNCDYSQQRSYRGYSSMNAGGRYRSAREHDALVGAFIKIRKGVYKGHKGRVKEIKGKTVQVELEAQMRVVPVSLDKITDNMNVSMPSWQASRFGLGSETPVHPSQTPLHPCMAPVTDRVHVGMMAMHDTTWNSSPRMAVAAGLPINWGF</sequence>